<dbReference type="GO" id="GO:0000981">
    <property type="term" value="F:DNA-binding transcription factor activity, RNA polymerase II-specific"/>
    <property type="evidence" value="ECO:0007669"/>
    <property type="project" value="TreeGrafter"/>
</dbReference>
<keyword evidence="3" id="KW-0804">Transcription</keyword>
<dbReference type="PANTHER" id="PTHR46117">
    <property type="entry name" value="FI24210P1"/>
    <property type="match status" value="1"/>
</dbReference>
<keyword evidence="2" id="KW-0805">Transcription regulation</keyword>
<name>A0A9W8CY12_9FUNG</name>
<dbReference type="EMBL" id="JANBOI010000823">
    <property type="protein sequence ID" value="KAJ1728409.1"/>
    <property type="molecule type" value="Genomic_DNA"/>
</dbReference>
<keyword evidence="8" id="KW-1185">Reference proteome</keyword>
<evidence type="ECO:0000256" key="4">
    <source>
        <dbReference type="ARBA" id="ARBA00023242"/>
    </source>
</evidence>
<gene>
    <name evidence="7" type="ORF">LPJ61_004046</name>
</gene>
<evidence type="ECO:0000256" key="5">
    <source>
        <dbReference type="SAM" id="MobiDB-lite"/>
    </source>
</evidence>
<feature type="compositionally biased region" description="Low complexity" evidence="5">
    <location>
        <begin position="195"/>
        <end position="223"/>
    </location>
</feature>
<evidence type="ECO:0000313" key="7">
    <source>
        <dbReference type="EMBL" id="KAJ1728409.1"/>
    </source>
</evidence>
<dbReference type="PROSITE" id="PS50888">
    <property type="entry name" value="BHLH"/>
    <property type="match status" value="1"/>
</dbReference>
<dbReference type="GO" id="GO:0046983">
    <property type="term" value="F:protein dimerization activity"/>
    <property type="evidence" value="ECO:0007669"/>
    <property type="project" value="InterPro"/>
</dbReference>
<dbReference type="Gene3D" id="4.10.280.10">
    <property type="entry name" value="Helix-loop-helix DNA-binding domain"/>
    <property type="match status" value="1"/>
</dbReference>
<dbReference type="OrthoDB" id="690068at2759"/>
<evidence type="ECO:0000313" key="8">
    <source>
        <dbReference type="Proteomes" id="UP001143981"/>
    </source>
</evidence>
<feature type="domain" description="BHLH" evidence="6">
    <location>
        <begin position="81"/>
        <end position="134"/>
    </location>
</feature>
<dbReference type="Proteomes" id="UP001143981">
    <property type="component" value="Unassembled WGS sequence"/>
</dbReference>
<evidence type="ECO:0000259" key="6">
    <source>
        <dbReference type="PROSITE" id="PS50888"/>
    </source>
</evidence>
<dbReference type="GO" id="GO:0000978">
    <property type="term" value="F:RNA polymerase II cis-regulatory region sequence-specific DNA binding"/>
    <property type="evidence" value="ECO:0007669"/>
    <property type="project" value="TreeGrafter"/>
</dbReference>
<dbReference type="GO" id="GO:0005634">
    <property type="term" value="C:nucleus"/>
    <property type="evidence" value="ECO:0007669"/>
    <property type="project" value="UniProtKB-SubCell"/>
</dbReference>
<comment type="subcellular location">
    <subcellularLocation>
        <location evidence="1">Nucleus</location>
    </subcellularLocation>
</comment>
<keyword evidence="4" id="KW-0539">Nucleus</keyword>
<sequence length="421" mass="44497">MTSSATAAAGRSPGLRASNGSDMDGEVQANQPLFLTFTPGLGAVNESKRQKRKSHVYKVSGVNILNRNSVDSKTALQRLQRRRENHNFVERRRRDNINHTITMLSTLIPSCADDGAKLNKGSILQKAVDYIRDLQDINTVLVAENQRLGGTGHVELPPRVRQYHDSLPGTAHHSHDEDEDDEDDDEDEEEDMPLSSTAASSPSAAIAGNKRGSGSSSSSSRRSSPARDKRRAVAPHAAAATNSAPTACPPSAAASPVGLPPTSALLLPLPGAPLAAAHSVSRPLCTSGSVAHMSLPPIGAVTSPQSARAPAQSVPSSPSFRPHGSGGPIRSADLAQHQPAMAGLGTHPFFSSDVSSIRHHLNPIPQLRYPHPPRALGTQSLQTTPLMRPVRGPAGDHLTHVIDASAAAARHYQHMSVDPGR</sequence>
<evidence type="ECO:0000256" key="3">
    <source>
        <dbReference type="ARBA" id="ARBA00023163"/>
    </source>
</evidence>
<protein>
    <recommendedName>
        <fullName evidence="6">BHLH domain-containing protein</fullName>
    </recommendedName>
</protein>
<feature type="compositionally biased region" description="Low complexity" evidence="5">
    <location>
        <begin position="234"/>
        <end position="257"/>
    </location>
</feature>
<accession>A0A9W8CY12</accession>
<dbReference type="PANTHER" id="PTHR46117:SF3">
    <property type="entry name" value="FI24210P1"/>
    <property type="match status" value="1"/>
</dbReference>
<dbReference type="InterPro" id="IPR011598">
    <property type="entry name" value="bHLH_dom"/>
</dbReference>
<reference evidence="7" key="1">
    <citation type="submission" date="2022-07" db="EMBL/GenBank/DDBJ databases">
        <title>Phylogenomic reconstructions and comparative analyses of Kickxellomycotina fungi.</title>
        <authorList>
            <person name="Reynolds N.K."/>
            <person name="Stajich J.E."/>
            <person name="Barry K."/>
            <person name="Grigoriev I.V."/>
            <person name="Crous P."/>
            <person name="Smith M.E."/>
        </authorList>
    </citation>
    <scope>NUCLEOTIDE SEQUENCE</scope>
    <source>
        <strain evidence="7">BCRC 34381</strain>
    </source>
</reference>
<proteinExistence type="predicted"/>
<feature type="region of interest" description="Disordered" evidence="5">
    <location>
        <begin position="150"/>
        <end position="257"/>
    </location>
</feature>
<organism evidence="7 8">
    <name type="scientific">Coemansia biformis</name>
    <dbReference type="NCBI Taxonomy" id="1286918"/>
    <lineage>
        <taxon>Eukaryota</taxon>
        <taxon>Fungi</taxon>
        <taxon>Fungi incertae sedis</taxon>
        <taxon>Zoopagomycota</taxon>
        <taxon>Kickxellomycotina</taxon>
        <taxon>Kickxellomycetes</taxon>
        <taxon>Kickxellales</taxon>
        <taxon>Kickxellaceae</taxon>
        <taxon>Coemansia</taxon>
    </lineage>
</organism>
<dbReference type="InterPro" id="IPR051732">
    <property type="entry name" value="USF"/>
</dbReference>
<dbReference type="SUPFAM" id="SSF47459">
    <property type="entry name" value="HLH, helix-loop-helix DNA-binding domain"/>
    <property type="match status" value="1"/>
</dbReference>
<dbReference type="AlphaFoldDB" id="A0A9W8CY12"/>
<comment type="caution">
    <text evidence="7">The sequence shown here is derived from an EMBL/GenBank/DDBJ whole genome shotgun (WGS) entry which is preliminary data.</text>
</comment>
<dbReference type="CDD" id="cd11387">
    <property type="entry name" value="bHLHzip_USF_MITF"/>
    <property type="match status" value="1"/>
</dbReference>
<feature type="region of interest" description="Disordered" evidence="5">
    <location>
        <begin position="297"/>
        <end position="327"/>
    </location>
</feature>
<feature type="region of interest" description="Disordered" evidence="5">
    <location>
        <begin position="1"/>
        <end position="25"/>
    </location>
</feature>
<evidence type="ECO:0000256" key="2">
    <source>
        <dbReference type="ARBA" id="ARBA00023015"/>
    </source>
</evidence>
<feature type="compositionally biased region" description="Acidic residues" evidence="5">
    <location>
        <begin position="177"/>
        <end position="192"/>
    </location>
</feature>
<evidence type="ECO:0000256" key="1">
    <source>
        <dbReference type="ARBA" id="ARBA00004123"/>
    </source>
</evidence>
<dbReference type="Pfam" id="PF00010">
    <property type="entry name" value="HLH"/>
    <property type="match status" value="1"/>
</dbReference>
<dbReference type="InterPro" id="IPR036638">
    <property type="entry name" value="HLH_DNA-bd_sf"/>
</dbReference>
<dbReference type="SMART" id="SM00353">
    <property type="entry name" value="HLH"/>
    <property type="match status" value="1"/>
</dbReference>